<feature type="transmembrane region" description="Helical" evidence="1">
    <location>
        <begin position="28"/>
        <end position="49"/>
    </location>
</feature>
<keyword evidence="1" id="KW-1133">Transmembrane helix</keyword>
<evidence type="ECO:0000256" key="1">
    <source>
        <dbReference type="SAM" id="Phobius"/>
    </source>
</evidence>
<dbReference type="RefSeq" id="WP_336600884.1">
    <property type="nucleotide sequence ID" value="NZ_JACFYJ010000064.1"/>
</dbReference>
<evidence type="ECO:0000313" key="2">
    <source>
        <dbReference type="EMBL" id="MEI6001062.1"/>
    </source>
</evidence>
<reference evidence="2 3" key="1">
    <citation type="journal article" date="2022" name="Arch. Microbiol.">
        <title>Paraburkholderia bengalensis sp. nov. isolated from roots of Oryza sativa, IR64.</title>
        <authorList>
            <person name="Nag P."/>
            <person name="Mondal N."/>
            <person name="Sarkar J."/>
            <person name="Das S."/>
        </authorList>
    </citation>
    <scope>NUCLEOTIDE SEQUENCE [LARGE SCALE GENOMIC DNA]</scope>
    <source>
        <strain evidence="2 3">IR64_4_BI</strain>
    </source>
</reference>
<feature type="transmembrane region" description="Helical" evidence="1">
    <location>
        <begin position="61"/>
        <end position="83"/>
    </location>
</feature>
<dbReference type="PANTHER" id="PTHR38441">
    <property type="entry name" value="INTEGRAL MEMBRANE PROTEIN-RELATED"/>
    <property type="match status" value="1"/>
</dbReference>
<accession>A0ABU8J063</accession>
<organism evidence="2 3">
    <name type="scientific">Paraburkholderia bengalensis</name>
    <dbReference type="NCBI Taxonomy" id="2747562"/>
    <lineage>
        <taxon>Bacteria</taxon>
        <taxon>Pseudomonadati</taxon>
        <taxon>Pseudomonadota</taxon>
        <taxon>Betaproteobacteria</taxon>
        <taxon>Burkholderiales</taxon>
        <taxon>Burkholderiaceae</taxon>
        <taxon>Paraburkholderia</taxon>
    </lineage>
</organism>
<keyword evidence="3" id="KW-1185">Reference proteome</keyword>
<protein>
    <submittedName>
        <fullName evidence="2">DUF485 domain-containing protein</fullName>
    </submittedName>
</protein>
<name>A0ABU8J063_9BURK</name>
<dbReference type="PANTHER" id="PTHR38441:SF1">
    <property type="entry name" value="MEMBRANE PROTEIN"/>
    <property type="match status" value="1"/>
</dbReference>
<proteinExistence type="predicted"/>
<gene>
    <name evidence="2" type="ORF">H3V53_28920</name>
</gene>
<dbReference type="EMBL" id="JACFYJ010000064">
    <property type="protein sequence ID" value="MEI6001062.1"/>
    <property type="molecule type" value="Genomic_DNA"/>
</dbReference>
<keyword evidence="1" id="KW-0812">Transmembrane</keyword>
<dbReference type="InterPro" id="IPR007436">
    <property type="entry name" value="DUF485"/>
</dbReference>
<keyword evidence="1" id="KW-0472">Membrane</keyword>
<dbReference type="Pfam" id="PF04341">
    <property type="entry name" value="DUF485"/>
    <property type="match status" value="1"/>
</dbReference>
<dbReference type="Proteomes" id="UP001386437">
    <property type="component" value="Unassembled WGS sequence"/>
</dbReference>
<sequence length="113" mass="12398">MADADIDWDAVLASERFRHLVRRRRNTIIGLGLLAAIYYFSISALIAWFPAFFTIRLASGINLGTVFAISQYPFGGLIAYVFLRQTARIDQVSTGIKEQAAPAAGMGGKSHAY</sequence>
<comment type="caution">
    <text evidence="2">The sequence shown here is derived from an EMBL/GenBank/DDBJ whole genome shotgun (WGS) entry which is preliminary data.</text>
</comment>
<evidence type="ECO:0000313" key="3">
    <source>
        <dbReference type="Proteomes" id="UP001386437"/>
    </source>
</evidence>